<sequence>IASSSSENKQDSKSFMGFSEVEFQALRNLLQNSSSSSRVDAAPQMN</sequence>
<keyword evidence="2" id="KW-1185">Reference proteome</keyword>
<dbReference type="Proteomes" id="UP000265520">
    <property type="component" value="Unassembled WGS sequence"/>
</dbReference>
<accession>A0A392W0H4</accession>
<organism evidence="1 2">
    <name type="scientific">Trifolium medium</name>
    <dbReference type="NCBI Taxonomy" id="97028"/>
    <lineage>
        <taxon>Eukaryota</taxon>
        <taxon>Viridiplantae</taxon>
        <taxon>Streptophyta</taxon>
        <taxon>Embryophyta</taxon>
        <taxon>Tracheophyta</taxon>
        <taxon>Spermatophyta</taxon>
        <taxon>Magnoliopsida</taxon>
        <taxon>eudicotyledons</taxon>
        <taxon>Gunneridae</taxon>
        <taxon>Pentapetalae</taxon>
        <taxon>rosids</taxon>
        <taxon>fabids</taxon>
        <taxon>Fabales</taxon>
        <taxon>Fabaceae</taxon>
        <taxon>Papilionoideae</taxon>
        <taxon>50 kb inversion clade</taxon>
        <taxon>NPAAA clade</taxon>
        <taxon>Hologalegina</taxon>
        <taxon>IRL clade</taxon>
        <taxon>Trifolieae</taxon>
        <taxon>Trifolium</taxon>
    </lineage>
</organism>
<feature type="non-terminal residue" evidence="1">
    <location>
        <position position="1"/>
    </location>
</feature>
<comment type="caution">
    <text evidence="1">The sequence shown here is derived from an EMBL/GenBank/DDBJ whole genome shotgun (WGS) entry which is preliminary data.</text>
</comment>
<dbReference type="AlphaFoldDB" id="A0A392W0H4"/>
<dbReference type="EMBL" id="LXQA011322498">
    <property type="protein sequence ID" value="MCI93193.1"/>
    <property type="molecule type" value="Genomic_DNA"/>
</dbReference>
<evidence type="ECO:0000313" key="2">
    <source>
        <dbReference type="Proteomes" id="UP000265520"/>
    </source>
</evidence>
<protein>
    <submittedName>
        <fullName evidence="1">Uncharacterized protein</fullName>
    </submittedName>
</protein>
<evidence type="ECO:0000313" key="1">
    <source>
        <dbReference type="EMBL" id="MCI93193.1"/>
    </source>
</evidence>
<proteinExistence type="predicted"/>
<reference evidence="1 2" key="1">
    <citation type="journal article" date="2018" name="Front. Plant Sci.">
        <title>Red Clover (Trifolium pratense) and Zigzag Clover (T. medium) - A Picture of Genomic Similarities and Differences.</title>
        <authorList>
            <person name="Dluhosova J."/>
            <person name="Istvanek J."/>
            <person name="Nedelnik J."/>
            <person name="Repkova J."/>
        </authorList>
    </citation>
    <scope>NUCLEOTIDE SEQUENCE [LARGE SCALE GENOMIC DNA]</scope>
    <source>
        <strain evidence="2">cv. 10/8</strain>
        <tissue evidence="1">Leaf</tissue>
    </source>
</reference>
<name>A0A392W0H4_9FABA</name>